<keyword evidence="6" id="KW-1185">Reference proteome</keyword>
<dbReference type="InterPro" id="IPR023366">
    <property type="entry name" value="ATP_synth_asu-like_sf"/>
</dbReference>
<keyword evidence="1" id="KW-0677">Repeat</keyword>
<accession>A0ABS3ATS9</accession>
<dbReference type="EMBL" id="JAFIUH010000011">
    <property type="protein sequence ID" value="MBN4059655.1"/>
    <property type="molecule type" value="Genomic_DNA"/>
</dbReference>
<dbReference type="Gene3D" id="2.40.30.20">
    <property type="match status" value="2"/>
</dbReference>
<reference evidence="5" key="1">
    <citation type="submission" date="2021-02" db="EMBL/GenBank/DDBJ databases">
        <title>Activity-based single-cell genomes from oceanic crustal fluid captures similar information to metagenomic and metatranscriptomic surveys with orders of magnitude less sampling.</title>
        <authorList>
            <person name="D'Angelo T.S."/>
            <person name="Orcutt B.N."/>
        </authorList>
    </citation>
    <scope>NUCLEOTIDE SEQUENCE [LARGE SCALE GENOMIC DNA]</scope>
    <source>
        <strain evidence="5">AH-315-J10</strain>
    </source>
</reference>
<dbReference type="PIRSF" id="PIRSF000498">
    <property type="entry name" value="Riboflavin_syn_A"/>
    <property type="match status" value="1"/>
</dbReference>
<name>A0ABS3ATS9_9ACTN</name>
<feature type="domain" description="Lumazine-binding" evidence="4">
    <location>
        <begin position="97"/>
        <end position="195"/>
    </location>
</feature>
<organism evidence="5 6">
    <name type="scientific">Acidimicrobium ferrooxidans</name>
    <dbReference type="NCBI Taxonomy" id="53635"/>
    <lineage>
        <taxon>Bacteria</taxon>
        <taxon>Bacillati</taxon>
        <taxon>Actinomycetota</taxon>
        <taxon>Acidimicrobiia</taxon>
        <taxon>Acidimicrobiales</taxon>
        <taxon>Acidimicrobiaceae</taxon>
        <taxon>Acidimicrobium</taxon>
    </lineage>
</organism>
<dbReference type="SUPFAM" id="SSF63380">
    <property type="entry name" value="Riboflavin synthase domain-like"/>
    <property type="match status" value="2"/>
</dbReference>
<dbReference type="Pfam" id="PF00677">
    <property type="entry name" value="Lum_binding"/>
    <property type="match status" value="2"/>
</dbReference>
<dbReference type="NCBIfam" id="TIGR00187">
    <property type="entry name" value="ribE"/>
    <property type="match status" value="1"/>
</dbReference>
<protein>
    <recommendedName>
        <fullName evidence="2">Riboflavin synthase</fullName>
        <ecNumber evidence="2">2.5.1.9</ecNumber>
    </recommendedName>
</protein>
<feature type="repeat" description="Lumazine-binding" evidence="3">
    <location>
        <begin position="97"/>
        <end position="195"/>
    </location>
</feature>
<feature type="domain" description="Lumazine-binding" evidence="4">
    <location>
        <begin position="1"/>
        <end position="96"/>
    </location>
</feature>
<evidence type="ECO:0000313" key="5">
    <source>
        <dbReference type="EMBL" id="MBN4059655.1"/>
    </source>
</evidence>
<evidence type="ECO:0000313" key="6">
    <source>
        <dbReference type="Proteomes" id="UP000724964"/>
    </source>
</evidence>
<dbReference type="InterPro" id="IPR001783">
    <property type="entry name" value="Lumazine-bd"/>
</dbReference>
<evidence type="ECO:0000256" key="1">
    <source>
        <dbReference type="ARBA" id="ARBA00022737"/>
    </source>
</evidence>
<dbReference type="EC" id="2.5.1.9" evidence="2"/>
<dbReference type="NCBIfam" id="NF006767">
    <property type="entry name" value="PRK09289.1"/>
    <property type="match status" value="1"/>
</dbReference>
<dbReference type="Proteomes" id="UP000724964">
    <property type="component" value="Unassembled WGS sequence"/>
</dbReference>
<evidence type="ECO:0000259" key="4">
    <source>
        <dbReference type="PROSITE" id="PS51177"/>
    </source>
</evidence>
<dbReference type="PROSITE" id="PS51177">
    <property type="entry name" value="LUMAZINE_BIND"/>
    <property type="match status" value="2"/>
</dbReference>
<dbReference type="InterPro" id="IPR026017">
    <property type="entry name" value="Lumazine-bd_dom"/>
</dbReference>
<evidence type="ECO:0000256" key="3">
    <source>
        <dbReference type="PROSITE-ProRule" id="PRU00524"/>
    </source>
</evidence>
<proteinExistence type="predicted"/>
<feature type="repeat" description="Lumazine-binding" evidence="3">
    <location>
        <begin position="1"/>
        <end position="96"/>
    </location>
</feature>
<dbReference type="CDD" id="cd00402">
    <property type="entry name" value="Riboflavin_synthase_like"/>
    <property type="match status" value="1"/>
</dbReference>
<sequence length="213" mass="22789">MFTGIVQAQCAVVQIDDNEGIRSLSVDLGDLATDLELGASVANNGVCLTASEVSESVVRFDVIQETLQLTNLVGVEVGDQVNVERSLKFGDELGGHMVSGHVSTTATVSQIETDGANRTMWFELAPEHMPFVLWKGWIAVDGISLTVSGVDRDNHRFAVSLIPETLARTTLGRIEVGAKANIELDAQTQAIVETVRGVLSDPELRSQILGSAE</sequence>
<dbReference type="NCBIfam" id="NF009566">
    <property type="entry name" value="PRK13020.1"/>
    <property type="match status" value="1"/>
</dbReference>
<dbReference type="PANTHER" id="PTHR21098:SF0">
    <property type="entry name" value="RIBOFLAVIN SYNTHASE"/>
    <property type="match status" value="1"/>
</dbReference>
<dbReference type="InterPro" id="IPR017938">
    <property type="entry name" value="Riboflavin_synthase-like_b-brl"/>
</dbReference>
<comment type="caution">
    <text evidence="5">The sequence shown here is derived from an EMBL/GenBank/DDBJ whole genome shotgun (WGS) entry which is preliminary data.</text>
</comment>
<dbReference type="PANTHER" id="PTHR21098">
    <property type="entry name" value="RIBOFLAVIN SYNTHASE ALPHA CHAIN"/>
    <property type="match status" value="1"/>
</dbReference>
<evidence type="ECO:0000256" key="2">
    <source>
        <dbReference type="NCBIfam" id="TIGR00187"/>
    </source>
</evidence>
<gene>
    <name evidence="5" type="ORF">JYT35_00895</name>
</gene>